<keyword evidence="3" id="KW-1185">Reference proteome</keyword>
<evidence type="ECO:0000313" key="2">
    <source>
        <dbReference type="EMBL" id="MCU7694494.1"/>
    </source>
</evidence>
<protein>
    <submittedName>
        <fullName evidence="2">DUF47 family protein</fullName>
    </submittedName>
</protein>
<sequence length="216" mass="24929">MGVINTIGRMFTPQNTMFYDMFEEISETVEEMGRQLKELVHCHTQEQKTIIASKIDDLEHENDNSTHMLLTELSRNFITPFDREDIHALALSLDDICDGIYASSKRIHLYKVDTSDSCIMKMADLIQEGTAEVARAIRCMRNKKTVKQMTEALVRINSIENQADDIYDLCIEDLFNTEQDVKTVIKKREVYQMLEKTTDEMEDAANAIESIIIKYS</sequence>
<dbReference type="Pfam" id="PF01865">
    <property type="entry name" value="PhoU_div"/>
    <property type="match status" value="1"/>
</dbReference>
<comment type="similarity">
    <text evidence="1">Belongs to the UPF0111 family.</text>
</comment>
<dbReference type="InterPro" id="IPR018445">
    <property type="entry name" value="Put_Phosphate_transp_reg"/>
</dbReference>
<evidence type="ECO:0000256" key="1">
    <source>
        <dbReference type="ARBA" id="ARBA00008591"/>
    </source>
</evidence>
<dbReference type="RefSeq" id="WP_263037980.1">
    <property type="nucleotide sequence ID" value="NZ_JAOTPL010000010.1"/>
</dbReference>
<organism evidence="2 3">
    <name type="scientific">Haoranjiania flava</name>
    <dbReference type="NCBI Taxonomy" id="1856322"/>
    <lineage>
        <taxon>Bacteria</taxon>
        <taxon>Pseudomonadati</taxon>
        <taxon>Bacteroidota</taxon>
        <taxon>Chitinophagia</taxon>
        <taxon>Chitinophagales</taxon>
        <taxon>Chitinophagaceae</taxon>
        <taxon>Haoranjiania</taxon>
    </lineage>
</organism>
<dbReference type="Proteomes" id="UP001209317">
    <property type="component" value="Unassembled WGS sequence"/>
</dbReference>
<accession>A0AAE3IM89</accession>
<evidence type="ECO:0000313" key="3">
    <source>
        <dbReference type="Proteomes" id="UP001209317"/>
    </source>
</evidence>
<gene>
    <name evidence="2" type="ORF">OD355_08200</name>
</gene>
<proteinExistence type="inferred from homology"/>
<name>A0AAE3IM89_9BACT</name>
<dbReference type="PANTHER" id="PTHR37298:SF1">
    <property type="entry name" value="UPF0111 PROTEIN YKAA"/>
    <property type="match status" value="1"/>
</dbReference>
<dbReference type="Gene3D" id="1.20.58.220">
    <property type="entry name" value="Phosphate transport system protein phou homolog 2, domain 2"/>
    <property type="match status" value="1"/>
</dbReference>
<dbReference type="AlphaFoldDB" id="A0AAE3IM89"/>
<reference evidence="2" key="1">
    <citation type="submission" date="2022-10" db="EMBL/GenBank/DDBJ databases">
        <authorList>
            <person name="Kim H.S."/>
            <person name="Kim J.-S."/>
            <person name="Suh M.K."/>
            <person name="Eom M.K."/>
            <person name="Lee J.-S."/>
        </authorList>
    </citation>
    <scope>NUCLEOTIDE SEQUENCE</scope>
    <source>
        <strain evidence="2">LIP-5</strain>
    </source>
</reference>
<dbReference type="PANTHER" id="PTHR37298">
    <property type="entry name" value="UPF0111 PROTEIN YKAA"/>
    <property type="match status" value="1"/>
</dbReference>
<dbReference type="EMBL" id="JAOTPL010000010">
    <property type="protein sequence ID" value="MCU7694494.1"/>
    <property type="molecule type" value="Genomic_DNA"/>
</dbReference>
<dbReference type="InterPro" id="IPR052912">
    <property type="entry name" value="UPF0111_domain"/>
</dbReference>
<dbReference type="InterPro" id="IPR038078">
    <property type="entry name" value="PhoU-like_sf"/>
</dbReference>
<comment type="caution">
    <text evidence="2">The sequence shown here is derived from an EMBL/GenBank/DDBJ whole genome shotgun (WGS) entry which is preliminary data.</text>
</comment>